<dbReference type="EMBL" id="PZJJ01000003">
    <property type="protein sequence ID" value="PTL39964.1"/>
    <property type="molecule type" value="Genomic_DNA"/>
</dbReference>
<dbReference type="RefSeq" id="WP_107583551.1">
    <property type="nucleotide sequence ID" value="NZ_PZJJ01000003.1"/>
</dbReference>
<keyword evidence="1" id="KW-0472">Membrane</keyword>
<keyword evidence="3" id="KW-1185">Reference proteome</keyword>
<proteinExistence type="predicted"/>
<dbReference type="Proteomes" id="UP000240509">
    <property type="component" value="Unassembled WGS sequence"/>
</dbReference>
<reference evidence="2 3" key="1">
    <citation type="submission" date="2018-03" db="EMBL/GenBank/DDBJ databases">
        <title>Alkalicoccus saliphilus sp. nov., isolated from a mineral pool.</title>
        <authorList>
            <person name="Zhao B."/>
        </authorList>
    </citation>
    <scope>NUCLEOTIDE SEQUENCE [LARGE SCALE GENOMIC DNA]</scope>
    <source>
        <strain evidence="2 3">6AG</strain>
    </source>
</reference>
<name>A0A2T4U980_9BACI</name>
<feature type="transmembrane region" description="Helical" evidence="1">
    <location>
        <begin position="7"/>
        <end position="28"/>
    </location>
</feature>
<accession>A0A2T4U980</accession>
<dbReference type="AlphaFoldDB" id="A0A2T4U980"/>
<evidence type="ECO:0000256" key="1">
    <source>
        <dbReference type="SAM" id="Phobius"/>
    </source>
</evidence>
<dbReference type="OrthoDB" id="2971456at2"/>
<feature type="transmembrane region" description="Helical" evidence="1">
    <location>
        <begin position="34"/>
        <end position="53"/>
    </location>
</feature>
<keyword evidence="1" id="KW-1133">Transmembrane helix</keyword>
<sequence>MNRETKFTTALVFSFLFLMIGALHMFRAGTEAEYLFYYLLTVSSAVISIILIHRMRMGKNEKMKEAVNNGLEYRDSRKL</sequence>
<comment type="caution">
    <text evidence="2">The sequence shown here is derived from an EMBL/GenBank/DDBJ whole genome shotgun (WGS) entry which is preliminary data.</text>
</comment>
<gene>
    <name evidence="2" type="ORF">C6Y45_03035</name>
</gene>
<protein>
    <submittedName>
        <fullName evidence="2">Uncharacterized protein</fullName>
    </submittedName>
</protein>
<keyword evidence="1" id="KW-0812">Transmembrane</keyword>
<evidence type="ECO:0000313" key="3">
    <source>
        <dbReference type="Proteomes" id="UP000240509"/>
    </source>
</evidence>
<evidence type="ECO:0000313" key="2">
    <source>
        <dbReference type="EMBL" id="PTL39964.1"/>
    </source>
</evidence>
<organism evidence="2 3">
    <name type="scientific">Alkalicoccus saliphilus</name>
    <dbReference type="NCBI Taxonomy" id="200989"/>
    <lineage>
        <taxon>Bacteria</taxon>
        <taxon>Bacillati</taxon>
        <taxon>Bacillota</taxon>
        <taxon>Bacilli</taxon>
        <taxon>Bacillales</taxon>
        <taxon>Bacillaceae</taxon>
        <taxon>Alkalicoccus</taxon>
    </lineage>
</organism>